<evidence type="ECO:0000256" key="1">
    <source>
        <dbReference type="ARBA" id="ARBA00004613"/>
    </source>
</evidence>
<dbReference type="InterPro" id="IPR008632">
    <property type="entry name" value="Gp-FAR-1"/>
</dbReference>
<accession>A0A8R1YAJ2</accession>
<comment type="similarity">
    <text evidence="3">Belongs to the nematode receptor-like protein sre family.</text>
</comment>
<comment type="subcellular location">
    <subcellularLocation>
        <location evidence="1">Secreted</location>
    </subcellularLocation>
</comment>
<dbReference type="PANTHER" id="PTHR47521">
    <property type="entry name" value="SERPENTINE RECEPTOR, CLASS E (EPSILON)-RELATED"/>
    <property type="match status" value="1"/>
</dbReference>
<dbReference type="Pfam" id="PF03125">
    <property type="entry name" value="Sre"/>
    <property type="match status" value="1"/>
</dbReference>
<dbReference type="Proteomes" id="UP000005239">
    <property type="component" value="Unassembled WGS sequence"/>
</dbReference>
<dbReference type="Gene3D" id="1.20.120.1100">
    <property type="match status" value="1"/>
</dbReference>
<dbReference type="OrthoDB" id="5819751at2759"/>
<dbReference type="InterPro" id="IPR052860">
    <property type="entry name" value="NRL-GPCR1"/>
</dbReference>
<dbReference type="GO" id="GO:0016020">
    <property type="term" value="C:membrane"/>
    <property type="evidence" value="ECO:0007669"/>
    <property type="project" value="InterPro"/>
</dbReference>
<comment type="similarity">
    <text evidence="2">Belongs to the fatty-acid and retinol-binding protein (FARBP) family.</text>
</comment>
<keyword evidence="7" id="KW-0446">Lipid-binding</keyword>
<dbReference type="GO" id="GO:0007606">
    <property type="term" value="P:sensory perception of chemical stimulus"/>
    <property type="evidence" value="ECO:0007669"/>
    <property type="project" value="InterPro"/>
</dbReference>
<evidence type="ECO:0000256" key="4">
    <source>
        <dbReference type="ARBA" id="ARBA00022525"/>
    </source>
</evidence>
<evidence type="ECO:0000256" key="2">
    <source>
        <dbReference type="ARBA" id="ARBA00006648"/>
    </source>
</evidence>
<evidence type="ECO:0000256" key="7">
    <source>
        <dbReference type="ARBA" id="ARBA00023121"/>
    </source>
</evidence>
<dbReference type="PANTHER" id="PTHR47521:SF7">
    <property type="entry name" value="SERPENTINE RECEPTOR CLASS EPSILON-6"/>
    <property type="match status" value="1"/>
</dbReference>
<evidence type="ECO:0000256" key="3">
    <source>
        <dbReference type="ARBA" id="ARBA00006803"/>
    </source>
</evidence>
<dbReference type="InterPro" id="IPR004151">
    <property type="entry name" value="7TM_GPCR_serpentine_rcpt_Sre"/>
</dbReference>
<protein>
    <submittedName>
        <fullName evidence="8">G protein-coupled receptor</fullName>
    </submittedName>
</protein>
<evidence type="ECO:0000256" key="5">
    <source>
        <dbReference type="ARBA" id="ARBA00022729"/>
    </source>
</evidence>
<keyword evidence="6" id="KW-0175">Coiled coil</keyword>
<evidence type="ECO:0000256" key="6">
    <source>
        <dbReference type="ARBA" id="ARBA00023054"/>
    </source>
</evidence>
<keyword evidence="9" id="KW-1185">Reference proteome</keyword>
<keyword evidence="5" id="KW-0732">Signal</keyword>
<dbReference type="GO" id="GO:0005576">
    <property type="term" value="C:extracellular region"/>
    <property type="evidence" value="ECO:0007669"/>
    <property type="project" value="UniProtKB-SubCell"/>
</dbReference>
<reference evidence="8" key="2">
    <citation type="submission" date="2022-06" db="UniProtKB">
        <authorList>
            <consortium name="EnsemblMetazoa"/>
        </authorList>
    </citation>
    <scope>IDENTIFICATION</scope>
    <source>
        <strain evidence="8">PS312</strain>
    </source>
</reference>
<reference evidence="9" key="1">
    <citation type="journal article" date="2008" name="Nat. Genet.">
        <title>The Pristionchus pacificus genome provides a unique perspective on nematode lifestyle and parasitism.</title>
        <authorList>
            <person name="Dieterich C."/>
            <person name="Clifton S.W."/>
            <person name="Schuster L.N."/>
            <person name="Chinwalla A."/>
            <person name="Delehaunty K."/>
            <person name="Dinkelacker I."/>
            <person name="Fulton L."/>
            <person name="Fulton R."/>
            <person name="Godfrey J."/>
            <person name="Minx P."/>
            <person name="Mitreva M."/>
            <person name="Roeseler W."/>
            <person name="Tian H."/>
            <person name="Witte H."/>
            <person name="Yang S.P."/>
            <person name="Wilson R.K."/>
            <person name="Sommer R.J."/>
        </authorList>
    </citation>
    <scope>NUCLEOTIDE SEQUENCE [LARGE SCALE GENOMIC DNA]</scope>
    <source>
        <strain evidence="9">PS312</strain>
    </source>
</reference>
<gene>
    <name evidence="8" type="primary">WBGene00104572</name>
</gene>
<sequence length="511" mass="58348">MPDDFPHFVMLNSSVYAEAPLAFYAIRTIDISIHLFDLMLIPFSCIAVIRAGVMHRNFRLQICLANLYFVIGGVSRFVILYYELYDIPMRDDDYLLFTAETARMFVLDYFCTIVYSLSIERTVATHFWSWYEKGSRSTLSVLFAVELLSLIPDITLPILSRTGVITHVYVYVFQLLAWTTSILIFLCIYHINVGLSKGMAKGAVLGAYSVSKTFQVRENIEVFRYMLSMVLPAAVGGVPSFLCFAFRTYGPVEWRLARHLAWACFDIFTGLFGLAYLVQSILANPRIFKEFCRIGIVEGILRRLGFNPNQAPSMSEMFTLRFSNKLGDSEAMDIFQLNSWIDLMNSFPQFVPDEILALLKEISSDEKHQIIGVVNELGSGKIAEPKTVDAALALIKSRTPRLYGRLQKMNETFTQQFQKLRPATRNKVIDWGKLLFQNFNKKLDDEIEAKMQPLKVVSTIFNSYNQQTPELRADFRSVFPKIAALFESDFIKMVINQMQLQLSVAQLLKGG</sequence>
<name>A0A2A6BBC2_PRIPA</name>
<evidence type="ECO:0000313" key="9">
    <source>
        <dbReference type="Proteomes" id="UP000005239"/>
    </source>
</evidence>
<dbReference type="AlphaFoldDB" id="A0A2A6BBC2"/>
<proteinExistence type="inferred from homology"/>
<dbReference type="EnsemblMetazoa" id="PPA15018.1">
    <property type="protein sequence ID" value="PPA15018.1"/>
    <property type="gene ID" value="WBGene00104572"/>
</dbReference>
<dbReference type="GO" id="GO:0008289">
    <property type="term" value="F:lipid binding"/>
    <property type="evidence" value="ECO:0007669"/>
    <property type="project" value="UniProtKB-KW"/>
</dbReference>
<dbReference type="Pfam" id="PF05823">
    <property type="entry name" value="Gp-FAR-1"/>
    <property type="match status" value="1"/>
</dbReference>
<keyword evidence="4" id="KW-0964">Secreted</keyword>
<evidence type="ECO:0000313" key="8">
    <source>
        <dbReference type="EnsemblMetazoa" id="PPA15018.1"/>
    </source>
</evidence>
<accession>A0A2A6BBC2</accession>
<organism evidence="8 9">
    <name type="scientific">Pristionchus pacificus</name>
    <name type="common">Parasitic nematode worm</name>
    <dbReference type="NCBI Taxonomy" id="54126"/>
    <lineage>
        <taxon>Eukaryota</taxon>
        <taxon>Metazoa</taxon>
        <taxon>Ecdysozoa</taxon>
        <taxon>Nematoda</taxon>
        <taxon>Chromadorea</taxon>
        <taxon>Rhabditida</taxon>
        <taxon>Rhabditina</taxon>
        <taxon>Diplogasteromorpha</taxon>
        <taxon>Diplogasteroidea</taxon>
        <taxon>Neodiplogasteridae</taxon>
        <taxon>Pristionchus</taxon>
    </lineage>
</organism>